<feature type="region of interest" description="Disordered" evidence="1">
    <location>
        <begin position="1"/>
        <end position="37"/>
    </location>
</feature>
<feature type="compositionally biased region" description="Acidic residues" evidence="1">
    <location>
        <begin position="504"/>
        <end position="514"/>
    </location>
</feature>
<feature type="region of interest" description="Disordered" evidence="1">
    <location>
        <begin position="464"/>
        <end position="579"/>
    </location>
</feature>
<feature type="compositionally biased region" description="Basic and acidic residues" evidence="1">
    <location>
        <begin position="475"/>
        <end position="486"/>
    </location>
</feature>
<gene>
    <name evidence="2" type="ORF">EXIGLDRAFT_767328</name>
</gene>
<feature type="compositionally biased region" description="Pro residues" evidence="1">
    <location>
        <begin position="18"/>
        <end position="35"/>
    </location>
</feature>
<feature type="compositionally biased region" description="Low complexity" evidence="1">
    <location>
        <begin position="110"/>
        <end position="123"/>
    </location>
</feature>
<dbReference type="InParanoid" id="A0A165J386"/>
<dbReference type="AlphaFoldDB" id="A0A165J386"/>
<name>A0A165J386_EXIGL</name>
<organism evidence="2 3">
    <name type="scientific">Exidia glandulosa HHB12029</name>
    <dbReference type="NCBI Taxonomy" id="1314781"/>
    <lineage>
        <taxon>Eukaryota</taxon>
        <taxon>Fungi</taxon>
        <taxon>Dikarya</taxon>
        <taxon>Basidiomycota</taxon>
        <taxon>Agaricomycotina</taxon>
        <taxon>Agaricomycetes</taxon>
        <taxon>Auriculariales</taxon>
        <taxon>Exidiaceae</taxon>
        <taxon>Exidia</taxon>
    </lineage>
</organism>
<dbReference type="OrthoDB" id="3241874at2759"/>
<reference evidence="2 3" key="1">
    <citation type="journal article" date="2016" name="Mol. Biol. Evol.">
        <title>Comparative Genomics of Early-Diverging Mushroom-Forming Fungi Provides Insights into the Origins of Lignocellulose Decay Capabilities.</title>
        <authorList>
            <person name="Nagy L.G."/>
            <person name="Riley R."/>
            <person name="Tritt A."/>
            <person name="Adam C."/>
            <person name="Daum C."/>
            <person name="Floudas D."/>
            <person name="Sun H."/>
            <person name="Yadav J.S."/>
            <person name="Pangilinan J."/>
            <person name="Larsson K.H."/>
            <person name="Matsuura K."/>
            <person name="Barry K."/>
            <person name="Labutti K."/>
            <person name="Kuo R."/>
            <person name="Ohm R.A."/>
            <person name="Bhattacharya S.S."/>
            <person name="Shirouzu T."/>
            <person name="Yoshinaga Y."/>
            <person name="Martin F.M."/>
            <person name="Grigoriev I.V."/>
            <person name="Hibbett D.S."/>
        </authorList>
    </citation>
    <scope>NUCLEOTIDE SEQUENCE [LARGE SCALE GENOMIC DNA]</scope>
    <source>
        <strain evidence="2 3">HHB12029</strain>
    </source>
</reference>
<evidence type="ECO:0000313" key="2">
    <source>
        <dbReference type="EMBL" id="KZV94268.1"/>
    </source>
</evidence>
<feature type="compositionally biased region" description="Low complexity" evidence="1">
    <location>
        <begin position="1"/>
        <end position="17"/>
    </location>
</feature>
<dbReference type="Proteomes" id="UP000077266">
    <property type="component" value="Unassembled WGS sequence"/>
</dbReference>
<keyword evidence="3" id="KW-1185">Reference proteome</keyword>
<sequence>MAGSAAARSASSALSQPVPAPPTNSPPPQPPPLPPECVYKTLQQIQNLALDERKLDPDGNELGTLSVVFSQGYYEGHDLLISTATKATRPASLSAAIPITKPAPIPPSDQPAQSQPGASASSAPTLKAPLVEKLFQATTISEDPSTRYLQVNDPAATLLRCEDHTFPAIVQVCSIKVDGHSRLALAASQAAASTVAVKCQILSLVRKFQTQMVRMTSATGKRTALRLVGSSDVNGRILECIDHATATSTACGKSCAAVLHERFAQLRNVSVPSVTRSAEYPYTYNDRACFACETEVGKSLGLLKNGCELCGTSLPTFKSPQRNLSHMAAHILFDPALKNTHDACGFCLQPNNLCSCTRESMCPKKPTRFSYQAAASSTKSSPSSNVPIRCLLCPQRAATVWHYNLRRHLELAHECDPEQYKELWHISGAEKYALQQLWDKVKTTIQRPRQKTIQPSISLSVGHTSRLLMRQNNRSRLESHGRRNSDENTFATAEADTESSTTDSEPDDDTTDDEPLVREDSQRVAEESIADRGAGDDNTNPALAIGTTARDNPPPITETRNATASTVAYSSPPAPKVVV</sequence>
<evidence type="ECO:0000256" key="1">
    <source>
        <dbReference type="SAM" id="MobiDB-lite"/>
    </source>
</evidence>
<dbReference type="EMBL" id="KV425976">
    <property type="protein sequence ID" value="KZV94268.1"/>
    <property type="molecule type" value="Genomic_DNA"/>
</dbReference>
<accession>A0A165J386</accession>
<feature type="compositionally biased region" description="Basic and acidic residues" evidence="1">
    <location>
        <begin position="515"/>
        <end position="535"/>
    </location>
</feature>
<proteinExistence type="predicted"/>
<protein>
    <submittedName>
        <fullName evidence="2">Uncharacterized protein</fullName>
    </submittedName>
</protein>
<feature type="region of interest" description="Disordered" evidence="1">
    <location>
        <begin position="98"/>
        <end position="123"/>
    </location>
</feature>
<feature type="compositionally biased region" description="Low complexity" evidence="1">
    <location>
        <begin position="491"/>
        <end position="503"/>
    </location>
</feature>
<feature type="compositionally biased region" description="Polar residues" evidence="1">
    <location>
        <begin position="558"/>
        <end position="569"/>
    </location>
</feature>
<evidence type="ECO:0000313" key="3">
    <source>
        <dbReference type="Proteomes" id="UP000077266"/>
    </source>
</evidence>